<dbReference type="Gene3D" id="3.40.1090.10">
    <property type="entry name" value="Cytosolic phospholipase A2 catalytic domain"/>
    <property type="match status" value="1"/>
</dbReference>
<dbReference type="OrthoDB" id="4084751at2759"/>
<evidence type="ECO:0000256" key="4">
    <source>
        <dbReference type="ARBA" id="ARBA00022801"/>
    </source>
</evidence>
<dbReference type="EMBL" id="QGMK01002145">
    <property type="protein sequence ID" value="TVY60735.1"/>
    <property type="molecule type" value="Genomic_DNA"/>
</dbReference>
<comment type="similarity">
    <text evidence="1 9">Belongs to the lysophospholipase family.</text>
</comment>
<reference evidence="11 12" key="1">
    <citation type="submission" date="2018-05" db="EMBL/GenBank/DDBJ databases">
        <title>Genome sequencing and assembly of the regulated plant pathogen Lachnellula willkommii and related sister species for the development of diagnostic species identification markers.</title>
        <authorList>
            <person name="Giroux E."/>
            <person name="Bilodeau G."/>
        </authorList>
    </citation>
    <scope>NUCLEOTIDE SEQUENCE [LARGE SCALE GENOMIC DNA]</scope>
    <source>
        <strain evidence="11 12">CBS 268.59</strain>
    </source>
</reference>
<feature type="signal peptide" evidence="9">
    <location>
        <begin position="1"/>
        <end position="19"/>
    </location>
</feature>
<dbReference type="AlphaFoldDB" id="A0A8T9BW76"/>
<evidence type="ECO:0000256" key="2">
    <source>
        <dbReference type="ARBA" id="ARBA00013274"/>
    </source>
</evidence>
<dbReference type="GO" id="GO:0005829">
    <property type="term" value="C:cytosol"/>
    <property type="evidence" value="ECO:0007669"/>
    <property type="project" value="TreeGrafter"/>
</dbReference>
<dbReference type="EC" id="3.1.1.5" evidence="2 9"/>
<dbReference type="GO" id="GO:0005783">
    <property type="term" value="C:endoplasmic reticulum"/>
    <property type="evidence" value="ECO:0007669"/>
    <property type="project" value="TreeGrafter"/>
</dbReference>
<dbReference type="InterPro" id="IPR016035">
    <property type="entry name" value="Acyl_Trfase/lysoPLipase"/>
</dbReference>
<dbReference type="SUPFAM" id="SSF52151">
    <property type="entry name" value="FabD/lysophospholipase-like"/>
    <property type="match status" value="1"/>
</dbReference>
<dbReference type="GO" id="GO:0046475">
    <property type="term" value="P:glycerophospholipid catabolic process"/>
    <property type="evidence" value="ECO:0007669"/>
    <property type="project" value="TreeGrafter"/>
</dbReference>
<keyword evidence="4 8" id="KW-0378">Hydrolase</keyword>
<keyword evidence="5 8" id="KW-0442">Lipid degradation</keyword>
<keyword evidence="3 9" id="KW-0732">Signal</keyword>
<keyword evidence="12" id="KW-1185">Reference proteome</keyword>
<comment type="caution">
    <text evidence="11">The sequence shown here is derived from an EMBL/GenBank/DDBJ whole genome shotgun (WGS) entry which is preliminary data.</text>
</comment>
<evidence type="ECO:0000256" key="8">
    <source>
        <dbReference type="PROSITE-ProRule" id="PRU00555"/>
    </source>
</evidence>
<dbReference type="GO" id="GO:0004623">
    <property type="term" value="F:phospholipase A2 activity"/>
    <property type="evidence" value="ECO:0007669"/>
    <property type="project" value="TreeGrafter"/>
</dbReference>
<evidence type="ECO:0000256" key="5">
    <source>
        <dbReference type="ARBA" id="ARBA00022963"/>
    </source>
</evidence>
<evidence type="ECO:0000313" key="12">
    <source>
        <dbReference type="Proteomes" id="UP000469558"/>
    </source>
</evidence>
<evidence type="ECO:0000256" key="1">
    <source>
        <dbReference type="ARBA" id="ARBA00008780"/>
    </source>
</evidence>
<name>A0A8T9BW76_9HELO</name>
<dbReference type="PANTHER" id="PTHR10728">
    <property type="entry name" value="CYTOSOLIC PHOSPHOLIPASE A2"/>
    <property type="match status" value="1"/>
</dbReference>
<comment type="catalytic activity">
    <reaction evidence="9">
        <text>a 1-acyl-sn-glycero-3-phosphocholine + H2O = sn-glycerol 3-phosphocholine + a fatty acid + H(+)</text>
        <dbReference type="Rhea" id="RHEA:15177"/>
        <dbReference type="ChEBI" id="CHEBI:15377"/>
        <dbReference type="ChEBI" id="CHEBI:15378"/>
        <dbReference type="ChEBI" id="CHEBI:16870"/>
        <dbReference type="ChEBI" id="CHEBI:28868"/>
        <dbReference type="ChEBI" id="CHEBI:58168"/>
        <dbReference type="EC" id="3.1.1.5"/>
    </reaction>
</comment>
<dbReference type="PROSITE" id="PS51210">
    <property type="entry name" value="PLA2C"/>
    <property type="match status" value="1"/>
</dbReference>
<feature type="non-terminal residue" evidence="11">
    <location>
        <position position="418"/>
    </location>
</feature>
<keyword evidence="6 8" id="KW-0443">Lipid metabolism</keyword>
<dbReference type="PANTHER" id="PTHR10728:SF33">
    <property type="entry name" value="LYSOPHOSPHOLIPASE 1-RELATED"/>
    <property type="match status" value="1"/>
</dbReference>
<feature type="chain" id="PRO_5035968503" description="Lysophospholipase" evidence="9">
    <location>
        <begin position="20"/>
        <end position="418"/>
    </location>
</feature>
<evidence type="ECO:0000256" key="6">
    <source>
        <dbReference type="ARBA" id="ARBA00023098"/>
    </source>
</evidence>
<dbReference type="InterPro" id="IPR002642">
    <property type="entry name" value="LysoPLipase_cat_dom"/>
</dbReference>
<evidence type="ECO:0000256" key="3">
    <source>
        <dbReference type="ARBA" id="ARBA00022729"/>
    </source>
</evidence>
<protein>
    <recommendedName>
        <fullName evidence="2 9">Lysophospholipase</fullName>
        <ecNumber evidence="2 9">3.1.1.5</ecNumber>
    </recommendedName>
</protein>
<gene>
    <name evidence="11" type="primary">plb1</name>
    <name evidence="11" type="ORF">LSUE1_G007923</name>
</gene>
<evidence type="ECO:0000259" key="10">
    <source>
        <dbReference type="PROSITE" id="PS51210"/>
    </source>
</evidence>
<accession>A0A8T9BW76</accession>
<organism evidence="11 12">
    <name type="scientific">Lachnellula suecica</name>
    <dbReference type="NCBI Taxonomy" id="602035"/>
    <lineage>
        <taxon>Eukaryota</taxon>
        <taxon>Fungi</taxon>
        <taxon>Dikarya</taxon>
        <taxon>Ascomycota</taxon>
        <taxon>Pezizomycotina</taxon>
        <taxon>Leotiomycetes</taxon>
        <taxon>Helotiales</taxon>
        <taxon>Lachnaceae</taxon>
        <taxon>Lachnellula</taxon>
    </lineage>
</organism>
<feature type="domain" description="PLA2c" evidence="10">
    <location>
        <begin position="62"/>
        <end position="418"/>
    </location>
</feature>
<dbReference type="Proteomes" id="UP000469558">
    <property type="component" value="Unassembled WGS sequence"/>
</dbReference>
<evidence type="ECO:0000313" key="11">
    <source>
        <dbReference type="EMBL" id="TVY60735.1"/>
    </source>
</evidence>
<proteinExistence type="inferred from homology"/>
<dbReference type="Pfam" id="PF01735">
    <property type="entry name" value="PLA2_B"/>
    <property type="match status" value="1"/>
</dbReference>
<evidence type="ECO:0000256" key="9">
    <source>
        <dbReference type="RuleBase" id="RU362103"/>
    </source>
</evidence>
<dbReference type="SMART" id="SM00022">
    <property type="entry name" value="PLAc"/>
    <property type="match status" value="1"/>
</dbReference>
<dbReference type="GO" id="GO:0004622">
    <property type="term" value="F:phosphatidylcholine lysophospholipase activity"/>
    <property type="evidence" value="ECO:0007669"/>
    <property type="project" value="UniProtKB-EC"/>
</dbReference>
<evidence type="ECO:0000256" key="7">
    <source>
        <dbReference type="ARBA" id="ARBA00023180"/>
    </source>
</evidence>
<sequence>MKGILAVLASAASVHMCNAEIVLARDASPEVLAAEALAVPMYAAKRALPNSPSGGYAPGSVDCPSTRPTIREASSLSPSEVSWLEKRRNNTVTPMQTWLARMNISDFDATSYIDNIKDNATALPNIGIAVSGGGYRALMNGAGFLAAADDRTNNATNTGQIGGLLQATTYLAGLSGGGWLVGSIYTNNFSSVQDLRDGSSKSSVWEFENSIFEGPDEDGIQLLSSADYYHTIVDEVGTKADAGFNTSITDYWGRALSFQLVNATDGGPAYTFSSIALESNFVNGEIPFPFLVADERGLNTKIVSLNSTVYEINPYEMGSWDPTTYAFAPTQYLGSNFTAGAVPDSEKCVEGFDQAGYIMGTSSTLFNQFLLSINSTSLPSFLTSIFSTILTDIGEDNNDIAQWSPNPFYHFNNATNRN</sequence>
<keyword evidence="7" id="KW-0325">Glycoprotein</keyword>